<dbReference type="EMBL" id="CAUJNA010001024">
    <property type="protein sequence ID" value="CAJ1383537.1"/>
    <property type="molecule type" value="Genomic_DNA"/>
</dbReference>
<feature type="signal peptide" evidence="1">
    <location>
        <begin position="1"/>
        <end position="26"/>
    </location>
</feature>
<evidence type="ECO:0000256" key="1">
    <source>
        <dbReference type="SAM" id="SignalP"/>
    </source>
</evidence>
<keyword evidence="1" id="KW-0732">Signal</keyword>
<evidence type="ECO:0000313" key="2">
    <source>
        <dbReference type="EMBL" id="CAJ1383537.1"/>
    </source>
</evidence>
<keyword evidence="3" id="KW-1185">Reference proteome</keyword>
<protein>
    <submittedName>
        <fullName evidence="2">Uncharacterized protein</fullName>
    </submittedName>
</protein>
<feature type="chain" id="PRO_5041243229" evidence="1">
    <location>
        <begin position="27"/>
        <end position="140"/>
    </location>
</feature>
<organism evidence="2 3">
    <name type="scientific">Effrenium voratum</name>
    <dbReference type="NCBI Taxonomy" id="2562239"/>
    <lineage>
        <taxon>Eukaryota</taxon>
        <taxon>Sar</taxon>
        <taxon>Alveolata</taxon>
        <taxon>Dinophyceae</taxon>
        <taxon>Suessiales</taxon>
        <taxon>Symbiodiniaceae</taxon>
        <taxon>Effrenium</taxon>
    </lineage>
</organism>
<dbReference type="Proteomes" id="UP001178507">
    <property type="component" value="Unassembled WGS sequence"/>
</dbReference>
<sequence>MAVEVRSRALWLVALLLMQTCCLVSGQARFCPNLQPYVQWLGRWKAACQPQNNVSWFASCSWITCECLWEALAAPVAQDELAPCFQEALVQSLLEQDVKWFVTSLLRTCRPHTDELSKPCGKCDKYREFNDCDGASSPFP</sequence>
<comment type="caution">
    <text evidence="2">The sequence shown here is derived from an EMBL/GenBank/DDBJ whole genome shotgun (WGS) entry which is preliminary data.</text>
</comment>
<reference evidence="2" key="1">
    <citation type="submission" date="2023-08" db="EMBL/GenBank/DDBJ databases">
        <authorList>
            <person name="Chen Y."/>
            <person name="Shah S."/>
            <person name="Dougan E. K."/>
            <person name="Thang M."/>
            <person name="Chan C."/>
        </authorList>
    </citation>
    <scope>NUCLEOTIDE SEQUENCE</scope>
</reference>
<gene>
    <name evidence="2" type="ORF">EVOR1521_LOCUS10635</name>
</gene>
<dbReference type="AlphaFoldDB" id="A0AA36MTR3"/>
<name>A0AA36MTR3_9DINO</name>
<proteinExistence type="predicted"/>
<evidence type="ECO:0000313" key="3">
    <source>
        <dbReference type="Proteomes" id="UP001178507"/>
    </source>
</evidence>
<accession>A0AA36MTR3</accession>